<feature type="chain" id="PRO_5026913979" evidence="1">
    <location>
        <begin position="21"/>
        <end position="138"/>
    </location>
</feature>
<evidence type="ECO:0000313" key="2">
    <source>
        <dbReference type="EMBL" id="QJW92846.1"/>
    </source>
</evidence>
<dbReference type="AlphaFoldDB" id="A0A6M5YHV3"/>
<gene>
    <name evidence="2" type="ORF">FTUN_0343</name>
</gene>
<keyword evidence="3" id="KW-1185">Reference proteome</keyword>
<dbReference type="Proteomes" id="UP000503447">
    <property type="component" value="Chromosome"/>
</dbReference>
<name>A0A6M5YHV3_9BACT</name>
<organism evidence="2 3">
    <name type="scientific">Frigoriglobus tundricola</name>
    <dbReference type="NCBI Taxonomy" id="2774151"/>
    <lineage>
        <taxon>Bacteria</taxon>
        <taxon>Pseudomonadati</taxon>
        <taxon>Planctomycetota</taxon>
        <taxon>Planctomycetia</taxon>
        <taxon>Gemmatales</taxon>
        <taxon>Gemmataceae</taxon>
        <taxon>Frigoriglobus</taxon>
    </lineage>
</organism>
<accession>A0A6M5YHV3</accession>
<sequence length="138" mass="14517">MKRMLLAVAALGLTAVAGRADWGGPVASKGAAGGMPLPQLGGPNTLIGMGDPANGVAPDQYGLHPRLKRLFRMNGPGQPAQVPPSYYYPQMGYGQNGPAYNPTGYPPGAFGAAQGTLAFPNHPFVRSPRDYFMYEPNK</sequence>
<proteinExistence type="predicted"/>
<dbReference type="RefSeq" id="WP_171469164.1">
    <property type="nucleotide sequence ID" value="NZ_CP053452.2"/>
</dbReference>
<dbReference type="KEGG" id="ftj:FTUN_0343"/>
<evidence type="ECO:0000313" key="3">
    <source>
        <dbReference type="Proteomes" id="UP000503447"/>
    </source>
</evidence>
<dbReference type="EMBL" id="CP053452">
    <property type="protein sequence ID" value="QJW92846.1"/>
    <property type="molecule type" value="Genomic_DNA"/>
</dbReference>
<feature type="signal peptide" evidence="1">
    <location>
        <begin position="1"/>
        <end position="20"/>
    </location>
</feature>
<keyword evidence="1" id="KW-0732">Signal</keyword>
<evidence type="ECO:0000256" key="1">
    <source>
        <dbReference type="SAM" id="SignalP"/>
    </source>
</evidence>
<protein>
    <submittedName>
        <fullName evidence="2">Uncharacterized protein</fullName>
    </submittedName>
</protein>
<reference evidence="3" key="1">
    <citation type="submission" date="2020-05" db="EMBL/GenBank/DDBJ databases">
        <title>Frigoriglobus tundricola gen. nov., sp. nov., a psychrotolerant cellulolytic planctomycete of the family Gemmataceae with two divergent copies of 16S rRNA gene.</title>
        <authorList>
            <person name="Kulichevskaya I.S."/>
            <person name="Ivanova A.A."/>
            <person name="Naumoff D.G."/>
            <person name="Beletsky A.V."/>
            <person name="Rijpstra W.I.C."/>
            <person name="Sinninghe Damste J.S."/>
            <person name="Mardanov A.V."/>
            <person name="Ravin N.V."/>
            <person name="Dedysh S.N."/>
        </authorList>
    </citation>
    <scope>NUCLEOTIDE SEQUENCE [LARGE SCALE GENOMIC DNA]</scope>
    <source>
        <strain evidence="3">PL17</strain>
    </source>
</reference>